<comment type="cofactor">
    <cofactor evidence="2">
        <name>Fe(2+)</name>
        <dbReference type="ChEBI" id="CHEBI:29033"/>
    </cofactor>
    <text evidence="2">Binds 1 Fe(2+) ion.</text>
</comment>
<feature type="binding site" evidence="2">
    <location>
        <position position="139"/>
    </location>
    <ligand>
        <name>Fe cation</name>
        <dbReference type="ChEBI" id="CHEBI:24875"/>
    </ligand>
</feature>
<dbReference type="GO" id="GO:0042586">
    <property type="term" value="F:peptide deformylase activity"/>
    <property type="evidence" value="ECO:0007669"/>
    <property type="project" value="UniProtKB-UniRule"/>
</dbReference>
<sequence length="168" mass="18797">MKIRRICTFPDQVLKTRAREVTDINGDLQELIDDLGATMYAAPGLGLAANQVGDLRRVIVFDVSPQEGPKDLQVIVNPCITEREGELLHNEGCLSIPDYSAEVRRSSRVCVTGVDRHGKPIQFEAEGLRAVVLQHEIDHLDGILFIDRISRLKRGLYLRKLKKQAAGR</sequence>
<name>A0A7C3UVY0_9BACT</name>
<keyword evidence="2" id="KW-0479">Metal-binding</keyword>
<dbReference type="AlphaFoldDB" id="A0A7C3UVY0"/>
<gene>
    <name evidence="2 3" type="primary">def</name>
    <name evidence="3" type="ORF">ENW96_00195</name>
</gene>
<dbReference type="EC" id="3.5.1.88" evidence="2"/>
<dbReference type="InterPro" id="IPR036821">
    <property type="entry name" value="Peptide_deformylase_sf"/>
</dbReference>
<dbReference type="NCBIfam" id="TIGR00079">
    <property type="entry name" value="pept_deformyl"/>
    <property type="match status" value="1"/>
</dbReference>
<comment type="catalytic activity">
    <reaction evidence="2">
        <text>N-terminal N-formyl-L-methionyl-[peptide] + H2O = N-terminal L-methionyl-[peptide] + formate</text>
        <dbReference type="Rhea" id="RHEA:24420"/>
        <dbReference type="Rhea" id="RHEA-COMP:10639"/>
        <dbReference type="Rhea" id="RHEA-COMP:10640"/>
        <dbReference type="ChEBI" id="CHEBI:15377"/>
        <dbReference type="ChEBI" id="CHEBI:15740"/>
        <dbReference type="ChEBI" id="CHEBI:49298"/>
        <dbReference type="ChEBI" id="CHEBI:64731"/>
        <dbReference type="EC" id="3.5.1.88"/>
    </reaction>
</comment>
<protein>
    <recommendedName>
        <fullName evidence="2">Peptide deformylase</fullName>
        <shortName evidence="2">PDF</shortName>
        <ecNumber evidence="2">3.5.1.88</ecNumber>
    </recommendedName>
    <alternativeName>
        <fullName evidence="2">Polypeptide deformylase</fullName>
    </alternativeName>
</protein>
<evidence type="ECO:0000313" key="3">
    <source>
        <dbReference type="EMBL" id="HGF32796.1"/>
    </source>
</evidence>
<dbReference type="PRINTS" id="PR01576">
    <property type="entry name" value="PDEFORMYLASE"/>
</dbReference>
<keyword evidence="2 3" id="KW-0378">Hydrolase</keyword>
<evidence type="ECO:0000256" key="1">
    <source>
        <dbReference type="ARBA" id="ARBA00010759"/>
    </source>
</evidence>
<keyword evidence="2" id="KW-0648">Protein biosynthesis</keyword>
<dbReference type="InterPro" id="IPR023635">
    <property type="entry name" value="Peptide_deformylase"/>
</dbReference>
<organism evidence="3">
    <name type="scientific">Desulfobacca acetoxidans</name>
    <dbReference type="NCBI Taxonomy" id="60893"/>
    <lineage>
        <taxon>Bacteria</taxon>
        <taxon>Pseudomonadati</taxon>
        <taxon>Thermodesulfobacteriota</taxon>
        <taxon>Desulfobaccia</taxon>
        <taxon>Desulfobaccales</taxon>
        <taxon>Desulfobaccaceae</taxon>
        <taxon>Desulfobacca</taxon>
    </lineage>
</organism>
<feature type="active site" evidence="2">
    <location>
        <position position="136"/>
    </location>
</feature>
<reference evidence="3" key="1">
    <citation type="journal article" date="2020" name="mSystems">
        <title>Genome- and Community-Level Interaction Insights into Carbon Utilization and Element Cycling Functions of Hydrothermarchaeota in Hydrothermal Sediment.</title>
        <authorList>
            <person name="Zhou Z."/>
            <person name="Liu Y."/>
            <person name="Xu W."/>
            <person name="Pan J."/>
            <person name="Luo Z.H."/>
            <person name="Li M."/>
        </authorList>
    </citation>
    <scope>NUCLEOTIDE SEQUENCE [LARGE SCALE GENOMIC DNA]</scope>
    <source>
        <strain evidence="3">SpSt-897</strain>
    </source>
</reference>
<dbReference type="GO" id="GO:0006412">
    <property type="term" value="P:translation"/>
    <property type="evidence" value="ECO:0007669"/>
    <property type="project" value="UniProtKB-UniRule"/>
</dbReference>
<dbReference type="CDD" id="cd00487">
    <property type="entry name" value="Pep_deformylase"/>
    <property type="match status" value="1"/>
</dbReference>
<feature type="binding site" evidence="2">
    <location>
        <position position="93"/>
    </location>
    <ligand>
        <name>Fe cation</name>
        <dbReference type="ChEBI" id="CHEBI:24875"/>
    </ligand>
</feature>
<dbReference type="PANTHER" id="PTHR10458:SF22">
    <property type="entry name" value="PEPTIDE DEFORMYLASE"/>
    <property type="match status" value="1"/>
</dbReference>
<dbReference type="Pfam" id="PF01327">
    <property type="entry name" value="Pep_deformylase"/>
    <property type="match status" value="1"/>
</dbReference>
<dbReference type="HAMAP" id="MF_00163">
    <property type="entry name" value="Pep_deformylase"/>
    <property type="match status" value="1"/>
</dbReference>
<proteinExistence type="inferred from homology"/>
<keyword evidence="2" id="KW-0408">Iron</keyword>
<dbReference type="SUPFAM" id="SSF56420">
    <property type="entry name" value="Peptide deformylase"/>
    <property type="match status" value="1"/>
</dbReference>
<dbReference type="NCBIfam" id="NF001159">
    <property type="entry name" value="PRK00150.1-3"/>
    <property type="match status" value="1"/>
</dbReference>
<accession>A0A7C3UVY0</accession>
<feature type="binding site" evidence="2">
    <location>
        <position position="135"/>
    </location>
    <ligand>
        <name>Fe cation</name>
        <dbReference type="ChEBI" id="CHEBI:24875"/>
    </ligand>
</feature>
<dbReference type="PIRSF" id="PIRSF004749">
    <property type="entry name" value="Pep_def"/>
    <property type="match status" value="1"/>
</dbReference>
<comment type="similarity">
    <text evidence="1 2">Belongs to the polypeptide deformylase family.</text>
</comment>
<dbReference type="EMBL" id="DTMF01000007">
    <property type="protein sequence ID" value="HGF32796.1"/>
    <property type="molecule type" value="Genomic_DNA"/>
</dbReference>
<dbReference type="PANTHER" id="PTHR10458">
    <property type="entry name" value="PEPTIDE DEFORMYLASE"/>
    <property type="match status" value="1"/>
</dbReference>
<dbReference type="Gene3D" id="3.90.45.10">
    <property type="entry name" value="Peptide deformylase"/>
    <property type="match status" value="1"/>
</dbReference>
<comment type="function">
    <text evidence="2">Removes the formyl group from the N-terminal Met of newly synthesized proteins. Requires at least a dipeptide for an efficient rate of reaction. N-terminal L-methionine is a prerequisite for activity but the enzyme has broad specificity at other positions.</text>
</comment>
<evidence type="ECO:0000256" key="2">
    <source>
        <dbReference type="HAMAP-Rule" id="MF_00163"/>
    </source>
</evidence>
<comment type="caution">
    <text evidence="3">The sequence shown here is derived from an EMBL/GenBank/DDBJ whole genome shotgun (WGS) entry which is preliminary data.</text>
</comment>
<dbReference type="GO" id="GO:0046872">
    <property type="term" value="F:metal ion binding"/>
    <property type="evidence" value="ECO:0007669"/>
    <property type="project" value="UniProtKB-KW"/>
</dbReference>